<keyword evidence="2" id="KW-0560">Oxidoreductase</keyword>
<dbReference type="PANTHER" id="PTHR43115:SF4">
    <property type="entry name" value="DEHYDROGENASE_REDUCTASE SDR FAMILY MEMBER 11"/>
    <property type="match status" value="1"/>
</dbReference>
<reference evidence="4 5" key="1">
    <citation type="journal article" date="2015" name="Nat. Commun.">
        <title>Lucilia cuprina genome unlocks parasitic fly biology to underpin future interventions.</title>
        <authorList>
            <person name="Anstead C.A."/>
            <person name="Korhonen P.K."/>
            <person name="Young N.D."/>
            <person name="Hall R.S."/>
            <person name="Jex A.R."/>
            <person name="Murali S.C."/>
            <person name="Hughes D.S."/>
            <person name="Lee S.F."/>
            <person name="Perry T."/>
            <person name="Stroehlein A.J."/>
            <person name="Ansell B.R."/>
            <person name="Breugelmans B."/>
            <person name="Hofmann A."/>
            <person name="Qu J."/>
            <person name="Dugan S."/>
            <person name="Lee S.L."/>
            <person name="Chao H."/>
            <person name="Dinh H."/>
            <person name="Han Y."/>
            <person name="Doddapaneni H.V."/>
            <person name="Worley K.C."/>
            <person name="Muzny D.M."/>
            <person name="Ioannidis P."/>
            <person name="Waterhouse R.M."/>
            <person name="Zdobnov E.M."/>
            <person name="James P.J."/>
            <person name="Bagnall N.H."/>
            <person name="Kotze A.C."/>
            <person name="Gibbs R.A."/>
            <person name="Richards S."/>
            <person name="Batterham P."/>
            <person name="Gasser R.B."/>
        </authorList>
    </citation>
    <scope>NUCLEOTIDE SEQUENCE [LARGE SCALE GENOMIC DNA]</scope>
    <source>
        <strain evidence="4 5">LS</strain>
        <tissue evidence="4">Full body</tissue>
    </source>
</reference>
<organism evidence="4 5">
    <name type="scientific">Lucilia cuprina</name>
    <name type="common">Green bottle fly</name>
    <name type="synonym">Australian sheep blowfly</name>
    <dbReference type="NCBI Taxonomy" id="7375"/>
    <lineage>
        <taxon>Eukaryota</taxon>
        <taxon>Metazoa</taxon>
        <taxon>Ecdysozoa</taxon>
        <taxon>Arthropoda</taxon>
        <taxon>Hexapoda</taxon>
        <taxon>Insecta</taxon>
        <taxon>Pterygota</taxon>
        <taxon>Neoptera</taxon>
        <taxon>Endopterygota</taxon>
        <taxon>Diptera</taxon>
        <taxon>Brachycera</taxon>
        <taxon>Muscomorpha</taxon>
        <taxon>Oestroidea</taxon>
        <taxon>Calliphoridae</taxon>
        <taxon>Luciliinae</taxon>
        <taxon>Lucilia</taxon>
    </lineage>
</organism>
<dbReference type="PRINTS" id="PR00081">
    <property type="entry name" value="GDHRDH"/>
</dbReference>
<sequence length="248" mass="27058">MERWQNKVAVVTGASSGIGAAIVGDLLNSGLLVVGLARRVDRVNDIKQQLPVNLQPKLMALQCDVSSLESVNKAFDKIISLFGGVDVLVNNAGCMSKGKLSTGNPEEIQKVLQTNVMGVVYCTQRAFKSMKERNFDGHVILLNSISGHRVRCLPNYLPDNNIYAPSKFAITAITEIYRQEFKGLGTRIKITSISPGATETEIIPDSMKHTVAAILKPEDISQGVVYVLSTPPHVQIHEMIIKPVGEMF</sequence>
<dbReference type="InterPro" id="IPR036291">
    <property type="entry name" value="NAD(P)-bd_dom_sf"/>
</dbReference>
<dbReference type="Pfam" id="PF00106">
    <property type="entry name" value="adh_short"/>
    <property type="match status" value="1"/>
</dbReference>
<protein>
    <recommendedName>
        <fullName evidence="6">Dehydrogenase/reductase SDR family member 11</fullName>
    </recommendedName>
</protein>
<accession>A0A0L0BP44</accession>
<dbReference type="STRING" id="7375.A0A0L0BP44"/>
<comment type="similarity">
    <text evidence="1 3">Belongs to the short-chain dehydrogenases/reductases (SDR) family.</text>
</comment>
<evidence type="ECO:0000313" key="4">
    <source>
        <dbReference type="EMBL" id="KNC20984.1"/>
    </source>
</evidence>
<dbReference type="InterPro" id="IPR002347">
    <property type="entry name" value="SDR_fam"/>
</dbReference>
<dbReference type="PANTHER" id="PTHR43115">
    <property type="entry name" value="DEHYDROGENASE/REDUCTASE SDR FAMILY MEMBER 11"/>
    <property type="match status" value="1"/>
</dbReference>
<gene>
    <name evidence="4" type="ORF">FF38_12032</name>
</gene>
<dbReference type="PRINTS" id="PR00080">
    <property type="entry name" value="SDRFAMILY"/>
</dbReference>
<dbReference type="EMBL" id="JRES01001683">
    <property type="protein sequence ID" value="KNC20984.1"/>
    <property type="molecule type" value="Genomic_DNA"/>
</dbReference>
<dbReference type="OrthoDB" id="1933717at2759"/>
<dbReference type="AlphaFoldDB" id="A0A0L0BP44"/>
<dbReference type="GO" id="GO:0016616">
    <property type="term" value="F:oxidoreductase activity, acting on the CH-OH group of donors, NAD or NADP as acceptor"/>
    <property type="evidence" value="ECO:0007669"/>
    <property type="project" value="UniProtKB-ARBA"/>
</dbReference>
<evidence type="ECO:0000256" key="3">
    <source>
        <dbReference type="RuleBase" id="RU000363"/>
    </source>
</evidence>
<dbReference type="Proteomes" id="UP000037069">
    <property type="component" value="Unassembled WGS sequence"/>
</dbReference>
<evidence type="ECO:0008006" key="6">
    <source>
        <dbReference type="Google" id="ProtNLM"/>
    </source>
</evidence>
<dbReference type="FunFam" id="3.40.50.720:FF:000047">
    <property type="entry name" value="NADP-dependent L-serine/L-allo-threonine dehydrogenase"/>
    <property type="match status" value="1"/>
</dbReference>
<name>A0A0L0BP44_LUCCU</name>
<dbReference type="SUPFAM" id="SSF51735">
    <property type="entry name" value="NAD(P)-binding Rossmann-fold domains"/>
    <property type="match status" value="1"/>
</dbReference>
<evidence type="ECO:0000256" key="1">
    <source>
        <dbReference type="ARBA" id="ARBA00006484"/>
    </source>
</evidence>
<comment type="caution">
    <text evidence="4">The sequence shown here is derived from an EMBL/GenBank/DDBJ whole genome shotgun (WGS) entry which is preliminary data.</text>
</comment>
<evidence type="ECO:0000313" key="5">
    <source>
        <dbReference type="Proteomes" id="UP000037069"/>
    </source>
</evidence>
<evidence type="ECO:0000256" key="2">
    <source>
        <dbReference type="ARBA" id="ARBA00023002"/>
    </source>
</evidence>
<keyword evidence="5" id="KW-1185">Reference proteome</keyword>
<dbReference type="OMA" id="QCIWEIA"/>
<dbReference type="Gene3D" id="3.40.50.720">
    <property type="entry name" value="NAD(P)-binding Rossmann-like Domain"/>
    <property type="match status" value="1"/>
</dbReference>
<proteinExistence type="inferred from homology"/>